<dbReference type="EMBL" id="BLAL01000242">
    <property type="protein sequence ID" value="GES95539.1"/>
    <property type="molecule type" value="Genomic_DNA"/>
</dbReference>
<sequence length="536" mass="63044">MAAKYLISECLEKIFSNLLENNNNRYHKSTKDIYSCTLVSRHWCRISTPFLYSYPFHYFYHRNSNNLNKLYYFKLIRTLLGCIPKSEVEQIISTAVSYNIQKLLPNSFRFNKKPSSSFDISTTFNYVSLIRGLVFDDTLLSDSLLFHFREIWLPSYIPDDKSQIKFSRISIPIINYLLKYILEHCNDLKILDLPFIIRNNKIIFDMIESLIYEDYNGKNKLKNLKELYANSVNEKKDLYPVLSKNICNLNLLYNEGFDSVNSLCRFISLQKNLKHIILSESVICDINNLERRDYNSVFNSLSTQCESLQALEFKYLSFININENSLKSLCSLKNIKELKLNECKGIGDNLISWAKNLSNLEVFEFAKGYHSIVSEEFLIQLIKASSNTLRKLVISDKRRGKQLSQLYKQISIYSNSLMYLDLPKIYPDELIKIFESCVKLVYICTILSEDGGWEMNIRELGNFIPKNLQRIKFKEINEYIFSSKALKYFFENCRYHNGKLKYLELKGSFTFGQHWFDVAKEFDIELKIQILKLKSP</sequence>
<dbReference type="AlphaFoldDB" id="A0A8H3R037"/>
<name>A0A8H3R037_9GLOM</name>
<dbReference type="OrthoDB" id="2342687at2759"/>
<dbReference type="InterPro" id="IPR032675">
    <property type="entry name" value="LRR_dom_sf"/>
</dbReference>
<reference evidence="1" key="1">
    <citation type="submission" date="2019-10" db="EMBL/GenBank/DDBJ databases">
        <title>Conservation and host-specific expression of non-tandemly repeated heterogenous ribosome RNA gene in arbuscular mycorrhizal fungi.</title>
        <authorList>
            <person name="Maeda T."/>
            <person name="Kobayashi Y."/>
            <person name="Nakagawa T."/>
            <person name="Ezawa T."/>
            <person name="Yamaguchi K."/>
            <person name="Bino T."/>
            <person name="Nishimoto Y."/>
            <person name="Shigenobu S."/>
            <person name="Kawaguchi M."/>
        </authorList>
    </citation>
    <scope>NUCLEOTIDE SEQUENCE</scope>
    <source>
        <strain evidence="1">HR1</strain>
    </source>
</reference>
<protein>
    <recommendedName>
        <fullName evidence="3">F-box domain-containing protein</fullName>
    </recommendedName>
</protein>
<evidence type="ECO:0000313" key="2">
    <source>
        <dbReference type="Proteomes" id="UP000615446"/>
    </source>
</evidence>
<gene>
    <name evidence="1" type="ORF">RCL2_002220100</name>
</gene>
<dbReference type="SUPFAM" id="SSF52047">
    <property type="entry name" value="RNI-like"/>
    <property type="match status" value="1"/>
</dbReference>
<organism evidence="1 2">
    <name type="scientific">Rhizophagus clarus</name>
    <dbReference type="NCBI Taxonomy" id="94130"/>
    <lineage>
        <taxon>Eukaryota</taxon>
        <taxon>Fungi</taxon>
        <taxon>Fungi incertae sedis</taxon>
        <taxon>Mucoromycota</taxon>
        <taxon>Glomeromycotina</taxon>
        <taxon>Glomeromycetes</taxon>
        <taxon>Glomerales</taxon>
        <taxon>Glomeraceae</taxon>
        <taxon>Rhizophagus</taxon>
    </lineage>
</organism>
<proteinExistence type="predicted"/>
<dbReference type="Proteomes" id="UP000615446">
    <property type="component" value="Unassembled WGS sequence"/>
</dbReference>
<dbReference type="CDD" id="cd09917">
    <property type="entry name" value="F-box_SF"/>
    <property type="match status" value="1"/>
</dbReference>
<evidence type="ECO:0008006" key="3">
    <source>
        <dbReference type="Google" id="ProtNLM"/>
    </source>
</evidence>
<comment type="caution">
    <text evidence="1">The sequence shown here is derived from an EMBL/GenBank/DDBJ whole genome shotgun (WGS) entry which is preliminary data.</text>
</comment>
<evidence type="ECO:0000313" key="1">
    <source>
        <dbReference type="EMBL" id="GES95539.1"/>
    </source>
</evidence>
<dbReference type="Gene3D" id="3.80.10.10">
    <property type="entry name" value="Ribonuclease Inhibitor"/>
    <property type="match status" value="1"/>
</dbReference>
<accession>A0A8H3R037</accession>